<dbReference type="AlphaFoldDB" id="A0A7S1TMN2"/>
<dbReference type="InterPro" id="IPR000073">
    <property type="entry name" value="AB_hydrolase_1"/>
</dbReference>
<feature type="region of interest" description="Disordered" evidence="4">
    <location>
        <begin position="336"/>
        <end position="357"/>
    </location>
</feature>
<proteinExistence type="predicted"/>
<dbReference type="SUPFAM" id="SSF53474">
    <property type="entry name" value="alpha/beta-Hydrolases"/>
    <property type="match status" value="1"/>
</dbReference>
<evidence type="ECO:0000256" key="2">
    <source>
        <dbReference type="ARBA" id="ARBA00020148"/>
    </source>
</evidence>
<organism evidence="6">
    <name type="scientific">Erythrolobus australicus</name>
    <dbReference type="NCBI Taxonomy" id="1077150"/>
    <lineage>
        <taxon>Eukaryota</taxon>
        <taxon>Rhodophyta</taxon>
        <taxon>Bangiophyceae</taxon>
        <taxon>Porphyridiales</taxon>
        <taxon>Porphyridiaceae</taxon>
        <taxon>Erythrolobus</taxon>
    </lineage>
</organism>
<dbReference type="PANTHER" id="PTHR15913">
    <property type="entry name" value="ACID CLUSTER PROTEIN 33"/>
    <property type="match status" value="1"/>
</dbReference>
<evidence type="ECO:0000256" key="1">
    <source>
        <dbReference type="ARBA" id="ARBA00004496"/>
    </source>
</evidence>
<evidence type="ECO:0000256" key="3">
    <source>
        <dbReference type="ARBA" id="ARBA00022490"/>
    </source>
</evidence>
<protein>
    <recommendedName>
        <fullName evidence="2">Maspardin</fullName>
    </recommendedName>
</protein>
<name>A0A7S1TMN2_9RHOD</name>
<accession>A0A7S1TMN2</accession>
<keyword evidence="3" id="KW-0963">Cytoplasm</keyword>
<dbReference type="InterPro" id="IPR029058">
    <property type="entry name" value="AB_hydrolase_fold"/>
</dbReference>
<comment type="subcellular location">
    <subcellularLocation>
        <location evidence="1">Cytoplasm</location>
    </subcellularLocation>
</comment>
<sequence length="681" mass="71976">MGDLALGEDYANFRAWVPKNVLPIGPGAPPGAAAAGTAEKGGAGLRFGARNWTYYDWGPRDFREPLVCLHGLAGAADAFFHQILSLAPRGYRVILVELPPESTVSGVCEALTQFFDTLLLATVHLYGVGLGGFIALNFAAARPDRVASLALTHAFLSTEKLVRAVRLPPLVVLKWCPIFVLQNAVVGLLPRGQVELHLAMATEFLIARTLEVGRESLIARLELALTPGHSLSPQRISLSATKITFIDAVGIMSSVSAQLSSELRSHFPQARHALMKDGADFPYLTNADEVSMHLLVHLRRNAAPPEAPMPLPPPARARVMCPEEVRRLKEAIRRSKLENAAGARSENGGEETETRMAAGNMSTSIDSLQEQVSSDAASRAAAPNQSLAALDTSTLTSRIPGTPLEVTKLHSVDGAAQSPIRTPMDSFRAVRTQLALPDRSAMMLQAMDHESAALATSASAPTSFSIGDHAGTGSGSAHGAFVKNEEFLADPLSDSLSRPHPYDISDDDDTADAAAAGAATALPPPQTRVRLSALATATDVWGEAGRLDGGLDELREQPLRPPGALGDEHNEWVTASPIRAVSSTAALRPSASATVQPPSVGQARAHSIDVDSRAAPLVSGPRLPHNFAHQAAIGEPHHLAVAADANASLDFSATPTHGVGGSTAISPDLQEWVNSRSNRQW</sequence>
<evidence type="ECO:0000259" key="5">
    <source>
        <dbReference type="Pfam" id="PF00561"/>
    </source>
</evidence>
<evidence type="ECO:0000256" key="4">
    <source>
        <dbReference type="SAM" id="MobiDB-lite"/>
    </source>
</evidence>
<dbReference type="InterPro" id="IPR026151">
    <property type="entry name" value="Maspardin"/>
</dbReference>
<dbReference type="PANTHER" id="PTHR15913:SF0">
    <property type="entry name" value="MASPARDIN"/>
    <property type="match status" value="1"/>
</dbReference>
<dbReference type="Pfam" id="PF00561">
    <property type="entry name" value="Abhydrolase_1"/>
    <property type="match status" value="1"/>
</dbReference>
<gene>
    <name evidence="6" type="ORF">EAUS1353_LOCUS2376</name>
</gene>
<evidence type="ECO:0000313" key="6">
    <source>
        <dbReference type="EMBL" id="CAD9240637.1"/>
    </source>
</evidence>
<dbReference type="Gene3D" id="3.40.50.1820">
    <property type="entry name" value="alpha/beta hydrolase"/>
    <property type="match status" value="1"/>
</dbReference>
<dbReference type="GO" id="GO:0005737">
    <property type="term" value="C:cytoplasm"/>
    <property type="evidence" value="ECO:0007669"/>
    <property type="project" value="UniProtKB-SubCell"/>
</dbReference>
<dbReference type="EMBL" id="HBGI01003627">
    <property type="protein sequence ID" value="CAD9240637.1"/>
    <property type="molecule type" value="Transcribed_RNA"/>
</dbReference>
<feature type="domain" description="AB hydrolase-1" evidence="5">
    <location>
        <begin position="65"/>
        <end position="179"/>
    </location>
</feature>
<reference evidence="6" key="1">
    <citation type="submission" date="2021-01" db="EMBL/GenBank/DDBJ databases">
        <authorList>
            <person name="Corre E."/>
            <person name="Pelletier E."/>
            <person name="Niang G."/>
            <person name="Scheremetjew M."/>
            <person name="Finn R."/>
            <person name="Kale V."/>
            <person name="Holt S."/>
            <person name="Cochrane G."/>
            <person name="Meng A."/>
            <person name="Brown T."/>
            <person name="Cohen L."/>
        </authorList>
    </citation>
    <scope>NUCLEOTIDE SEQUENCE</scope>
    <source>
        <strain evidence="6">CCMP3124</strain>
    </source>
</reference>